<dbReference type="EMBL" id="JAHLJV010000056">
    <property type="protein sequence ID" value="KAK1580335.1"/>
    <property type="molecule type" value="Genomic_DNA"/>
</dbReference>
<protein>
    <submittedName>
        <fullName evidence="1">Uncharacterized protein</fullName>
    </submittedName>
</protein>
<comment type="caution">
    <text evidence="1">The sequence shown here is derived from an EMBL/GenBank/DDBJ whole genome shotgun (WGS) entry which is preliminary data.</text>
</comment>
<dbReference type="AlphaFoldDB" id="A0AAD8PUA1"/>
<name>A0AAD8PUA1_9PEZI</name>
<reference evidence="1" key="1">
    <citation type="submission" date="2021-06" db="EMBL/GenBank/DDBJ databases">
        <title>Comparative genomics, transcriptomics and evolutionary studies reveal genomic signatures of adaptation to plant cell wall in hemibiotrophic fungi.</title>
        <authorList>
            <consortium name="DOE Joint Genome Institute"/>
            <person name="Baroncelli R."/>
            <person name="Diaz J.F."/>
            <person name="Benocci T."/>
            <person name="Peng M."/>
            <person name="Battaglia E."/>
            <person name="Haridas S."/>
            <person name="Andreopoulos W."/>
            <person name="Labutti K."/>
            <person name="Pangilinan J."/>
            <person name="Floch G.L."/>
            <person name="Makela M.R."/>
            <person name="Henrissat B."/>
            <person name="Grigoriev I.V."/>
            <person name="Crouch J.A."/>
            <person name="De Vries R.P."/>
            <person name="Sukno S.A."/>
            <person name="Thon M.R."/>
        </authorList>
    </citation>
    <scope>NUCLEOTIDE SEQUENCE</scope>
    <source>
        <strain evidence="1">CBS 125086</strain>
    </source>
</reference>
<sequence>MWLGTVNDVAARSPDQIGPRPSQFRWMRTRYVSEAEMHSLAWDEVVRKRCGSAVAFWGTRKFRGADTEFPIQVEPVIVVPISKPFADKTVPVLIPYQEGTSQFLNGDSTAGKQAQGHEAVRVCSGTRNGGWLASLGINASRQKCGPIHFSPKDA</sequence>
<keyword evidence="2" id="KW-1185">Reference proteome</keyword>
<evidence type="ECO:0000313" key="1">
    <source>
        <dbReference type="EMBL" id="KAK1580335.1"/>
    </source>
</evidence>
<organism evidence="1 2">
    <name type="scientific">Colletotrichum navitas</name>
    <dbReference type="NCBI Taxonomy" id="681940"/>
    <lineage>
        <taxon>Eukaryota</taxon>
        <taxon>Fungi</taxon>
        <taxon>Dikarya</taxon>
        <taxon>Ascomycota</taxon>
        <taxon>Pezizomycotina</taxon>
        <taxon>Sordariomycetes</taxon>
        <taxon>Hypocreomycetidae</taxon>
        <taxon>Glomerellales</taxon>
        <taxon>Glomerellaceae</taxon>
        <taxon>Colletotrichum</taxon>
        <taxon>Colletotrichum graminicola species complex</taxon>
    </lineage>
</organism>
<dbReference type="Proteomes" id="UP001230504">
    <property type="component" value="Unassembled WGS sequence"/>
</dbReference>
<gene>
    <name evidence="1" type="ORF">LY79DRAFT_581924</name>
</gene>
<dbReference type="RefSeq" id="XP_060411389.1">
    <property type="nucleotide sequence ID" value="XM_060560219.1"/>
</dbReference>
<accession>A0AAD8PUA1</accession>
<dbReference type="GeneID" id="85444459"/>
<evidence type="ECO:0000313" key="2">
    <source>
        <dbReference type="Proteomes" id="UP001230504"/>
    </source>
</evidence>
<proteinExistence type="predicted"/>